<dbReference type="PROSITE" id="PS50850">
    <property type="entry name" value="MFS"/>
    <property type="match status" value="1"/>
</dbReference>
<feature type="transmembrane region" description="Helical" evidence="6">
    <location>
        <begin position="382"/>
        <end position="401"/>
    </location>
</feature>
<feature type="compositionally biased region" description="Polar residues" evidence="5">
    <location>
        <begin position="1"/>
        <end position="17"/>
    </location>
</feature>
<feature type="transmembrane region" description="Helical" evidence="6">
    <location>
        <begin position="205"/>
        <end position="225"/>
    </location>
</feature>
<feature type="transmembrane region" description="Helical" evidence="6">
    <location>
        <begin position="116"/>
        <end position="133"/>
    </location>
</feature>
<dbReference type="Gene3D" id="1.20.1720.10">
    <property type="entry name" value="Multidrug resistance protein D"/>
    <property type="match status" value="1"/>
</dbReference>
<feature type="domain" description="Major facilitator superfamily (MFS) profile" evidence="7">
    <location>
        <begin position="50"/>
        <end position="515"/>
    </location>
</feature>
<dbReference type="PANTHER" id="PTHR42718">
    <property type="entry name" value="MAJOR FACILITATOR SUPERFAMILY MULTIDRUG TRANSPORTER MFSC"/>
    <property type="match status" value="1"/>
</dbReference>
<sequence length="523" mass="55670">MSATSTIELVEGSGQTAHETHNKVAATMPEDVDVPLPSAKVEKKGTTAVIITTITGVTMISSLLSGLVTISLPAMAKDLQISDALLLWPASVYSLTCGCTLILSGAVADVVGSRNMYLVGTFMQSVFTLACGLSKTSIQLIVFRALAGVAISFCLPSAVSLIMTYFPSGRRRNFAFGTMGGGQPLGFTIGLVTGGALTDAVGWQAGLYLAAGINSVLFLLALFGLPKLKRETPLTLARLKSEIDWVGAFILSTSLALLLYVFATWTGDLANIRSPESISCLTIGAALLPAFATWVHRQEKLGNAVLIRNSLWRNKAFTSICINVFLIWGSFNATETFMTFLFQDVKGLSATAASIRFLPEPVTGAAVNILIGLFVHRLRANWALQISFIVSALSPLLLAVMRKDSTYWAFEFPAVALVPIATDVLYTISQLIITAEFEENTQALAGGVFNTIAQIGKSVGLALSAVVASSVTAKAGDPRISHKDSLLEGYRAAWWFTFAATVACIFVTLYGLRGLGKVGVKRD</sequence>
<gene>
    <name evidence="8" type="ORF">OHC33_001671</name>
</gene>
<feature type="transmembrane region" description="Helical" evidence="6">
    <location>
        <begin position="145"/>
        <end position="166"/>
    </location>
</feature>
<proteinExistence type="predicted"/>
<evidence type="ECO:0000256" key="1">
    <source>
        <dbReference type="ARBA" id="ARBA00004141"/>
    </source>
</evidence>
<evidence type="ECO:0000259" key="7">
    <source>
        <dbReference type="PROSITE" id="PS50850"/>
    </source>
</evidence>
<dbReference type="EMBL" id="JAKLMC020000003">
    <property type="protein sequence ID" value="KAK5957299.1"/>
    <property type="molecule type" value="Genomic_DNA"/>
</dbReference>
<accession>A0AAN8EJG8</accession>
<dbReference type="GO" id="GO:0022857">
    <property type="term" value="F:transmembrane transporter activity"/>
    <property type="evidence" value="ECO:0007669"/>
    <property type="project" value="InterPro"/>
</dbReference>
<evidence type="ECO:0000256" key="4">
    <source>
        <dbReference type="ARBA" id="ARBA00023136"/>
    </source>
</evidence>
<feature type="transmembrane region" description="Helical" evidence="6">
    <location>
        <begin position="48"/>
        <end position="72"/>
    </location>
</feature>
<keyword evidence="9" id="KW-1185">Reference proteome</keyword>
<feature type="transmembrane region" description="Helical" evidence="6">
    <location>
        <begin position="353"/>
        <end position="375"/>
    </location>
</feature>
<keyword evidence="2 6" id="KW-0812">Transmembrane</keyword>
<feature type="transmembrane region" description="Helical" evidence="6">
    <location>
        <begin position="245"/>
        <end position="265"/>
    </location>
</feature>
<evidence type="ECO:0000256" key="2">
    <source>
        <dbReference type="ARBA" id="ARBA00022692"/>
    </source>
</evidence>
<dbReference type="InterPro" id="IPR011701">
    <property type="entry name" value="MFS"/>
</dbReference>
<dbReference type="Proteomes" id="UP001316803">
    <property type="component" value="Unassembled WGS sequence"/>
</dbReference>
<keyword evidence="4 6" id="KW-0472">Membrane</keyword>
<evidence type="ECO:0000313" key="9">
    <source>
        <dbReference type="Proteomes" id="UP001316803"/>
    </source>
</evidence>
<feature type="transmembrane region" description="Helical" evidence="6">
    <location>
        <begin position="492"/>
        <end position="512"/>
    </location>
</feature>
<organism evidence="8 9">
    <name type="scientific">Knufia fluminis</name>
    <dbReference type="NCBI Taxonomy" id="191047"/>
    <lineage>
        <taxon>Eukaryota</taxon>
        <taxon>Fungi</taxon>
        <taxon>Dikarya</taxon>
        <taxon>Ascomycota</taxon>
        <taxon>Pezizomycotina</taxon>
        <taxon>Eurotiomycetes</taxon>
        <taxon>Chaetothyriomycetidae</taxon>
        <taxon>Chaetothyriales</taxon>
        <taxon>Trichomeriaceae</taxon>
        <taxon>Knufia</taxon>
    </lineage>
</organism>
<feature type="transmembrane region" description="Helical" evidence="6">
    <location>
        <begin position="316"/>
        <end position="333"/>
    </location>
</feature>
<name>A0AAN8EJG8_9EURO</name>
<comment type="caution">
    <text evidence="8">The sequence shown here is derived from an EMBL/GenBank/DDBJ whole genome shotgun (WGS) entry which is preliminary data.</text>
</comment>
<reference evidence="8 9" key="1">
    <citation type="submission" date="2022-12" db="EMBL/GenBank/DDBJ databases">
        <title>Genomic features and morphological characterization of a novel Knufia sp. strain isolated from spacecraft assembly facility.</title>
        <authorList>
            <person name="Teixeira M."/>
            <person name="Chander A.M."/>
            <person name="Stajich J.E."/>
            <person name="Venkateswaran K."/>
        </authorList>
    </citation>
    <scope>NUCLEOTIDE SEQUENCE [LARGE SCALE GENOMIC DNA]</scope>
    <source>
        <strain evidence="8 9">FJI-L2-BK-P2</strain>
    </source>
</reference>
<dbReference type="AlphaFoldDB" id="A0AAN8EJG8"/>
<dbReference type="Pfam" id="PF07690">
    <property type="entry name" value="MFS_1"/>
    <property type="match status" value="1"/>
</dbReference>
<comment type="subcellular location">
    <subcellularLocation>
        <location evidence="1">Membrane</location>
        <topology evidence="1">Multi-pass membrane protein</topology>
    </subcellularLocation>
</comment>
<feature type="region of interest" description="Disordered" evidence="5">
    <location>
        <begin position="1"/>
        <end position="20"/>
    </location>
</feature>
<dbReference type="SUPFAM" id="SSF103473">
    <property type="entry name" value="MFS general substrate transporter"/>
    <property type="match status" value="1"/>
</dbReference>
<feature type="transmembrane region" description="Helical" evidence="6">
    <location>
        <begin position="277"/>
        <end position="295"/>
    </location>
</feature>
<dbReference type="InterPro" id="IPR020846">
    <property type="entry name" value="MFS_dom"/>
</dbReference>
<dbReference type="Gene3D" id="1.20.1250.20">
    <property type="entry name" value="MFS general substrate transporter like domains"/>
    <property type="match status" value="1"/>
</dbReference>
<dbReference type="PANTHER" id="PTHR42718:SF27">
    <property type="entry name" value="TRANSPORTER, PUTATIVE-RELATED"/>
    <property type="match status" value="1"/>
</dbReference>
<evidence type="ECO:0000256" key="6">
    <source>
        <dbReference type="SAM" id="Phobius"/>
    </source>
</evidence>
<dbReference type="GO" id="GO:0016020">
    <property type="term" value="C:membrane"/>
    <property type="evidence" value="ECO:0007669"/>
    <property type="project" value="UniProtKB-SubCell"/>
</dbReference>
<keyword evidence="3 6" id="KW-1133">Transmembrane helix</keyword>
<feature type="transmembrane region" description="Helical" evidence="6">
    <location>
        <begin position="84"/>
        <end position="104"/>
    </location>
</feature>
<protein>
    <recommendedName>
        <fullName evidence="7">Major facilitator superfamily (MFS) profile domain-containing protein</fullName>
    </recommendedName>
</protein>
<dbReference type="InterPro" id="IPR036259">
    <property type="entry name" value="MFS_trans_sf"/>
</dbReference>
<evidence type="ECO:0000313" key="8">
    <source>
        <dbReference type="EMBL" id="KAK5957299.1"/>
    </source>
</evidence>
<evidence type="ECO:0000256" key="5">
    <source>
        <dbReference type="SAM" id="MobiDB-lite"/>
    </source>
</evidence>
<evidence type="ECO:0000256" key="3">
    <source>
        <dbReference type="ARBA" id="ARBA00022989"/>
    </source>
</evidence>